<organism evidence="2 3">
    <name type="scientific">Phytohabitans houttuyneae</name>
    <dbReference type="NCBI Taxonomy" id="1076126"/>
    <lineage>
        <taxon>Bacteria</taxon>
        <taxon>Bacillati</taxon>
        <taxon>Actinomycetota</taxon>
        <taxon>Actinomycetes</taxon>
        <taxon>Micromonosporales</taxon>
        <taxon>Micromonosporaceae</taxon>
    </lineage>
</organism>
<dbReference type="Pfam" id="PF01370">
    <property type="entry name" value="Epimerase"/>
    <property type="match status" value="1"/>
</dbReference>
<dbReference type="PANTHER" id="PTHR48079">
    <property type="entry name" value="PROTEIN YEEZ"/>
    <property type="match status" value="1"/>
</dbReference>
<dbReference type="GO" id="GO:0004029">
    <property type="term" value="F:aldehyde dehydrogenase (NAD+) activity"/>
    <property type="evidence" value="ECO:0007669"/>
    <property type="project" value="TreeGrafter"/>
</dbReference>
<reference evidence="2 3" key="2">
    <citation type="submission" date="2020-03" db="EMBL/GenBank/DDBJ databases">
        <authorList>
            <person name="Ichikawa N."/>
            <person name="Kimura A."/>
            <person name="Kitahashi Y."/>
            <person name="Uohara A."/>
        </authorList>
    </citation>
    <scope>NUCLEOTIDE SEQUENCE [LARGE SCALE GENOMIC DNA]</scope>
    <source>
        <strain evidence="2 3">NBRC 108639</strain>
    </source>
</reference>
<evidence type="ECO:0000313" key="2">
    <source>
        <dbReference type="EMBL" id="GFJ76050.1"/>
    </source>
</evidence>
<dbReference type="GO" id="GO:0005737">
    <property type="term" value="C:cytoplasm"/>
    <property type="evidence" value="ECO:0007669"/>
    <property type="project" value="TreeGrafter"/>
</dbReference>
<reference evidence="2 3" key="1">
    <citation type="submission" date="2020-03" db="EMBL/GenBank/DDBJ databases">
        <title>Whole genome shotgun sequence of Phytohabitans houttuyneae NBRC 108639.</title>
        <authorList>
            <person name="Komaki H."/>
            <person name="Tamura T."/>
        </authorList>
    </citation>
    <scope>NUCLEOTIDE SEQUENCE [LARGE SCALE GENOMIC DNA]</scope>
    <source>
        <strain evidence="2 3">NBRC 108639</strain>
    </source>
</reference>
<dbReference type="Proteomes" id="UP000482800">
    <property type="component" value="Unassembled WGS sequence"/>
</dbReference>
<feature type="domain" description="NAD-dependent epimerase/dehydratase" evidence="1">
    <location>
        <begin position="3"/>
        <end position="73"/>
    </location>
</feature>
<dbReference type="Gene3D" id="3.40.50.720">
    <property type="entry name" value="NAD(P)-binding Rossmann-like Domain"/>
    <property type="match status" value="1"/>
</dbReference>
<accession>A0A6V8JXM6</accession>
<name>A0A6V8JXM6_9ACTN</name>
<proteinExistence type="predicted"/>
<dbReference type="RefSeq" id="WP_173052735.1">
    <property type="nucleotide sequence ID" value="NZ_BAABGO010000056.1"/>
</dbReference>
<dbReference type="EMBL" id="BLPF01000001">
    <property type="protein sequence ID" value="GFJ76050.1"/>
    <property type="molecule type" value="Genomic_DNA"/>
</dbReference>
<dbReference type="SUPFAM" id="SSF51735">
    <property type="entry name" value="NAD(P)-binding Rossmann-fold domains"/>
    <property type="match status" value="1"/>
</dbReference>
<dbReference type="PANTHER" id="PTHR48079:SF6">
    <property type="entry name" value="NAD(P)-BINDING DOMAIN-CONTAINING PROTEIN-RELATED"/>
    <property type="match status" value="1"/>
</dbReference>
<protein>
    <recommendedName>
        <fullName evidence="1">NAD-dependent epimerase/dehydratase domain-containing protein</fullName>
    </recommendedName>
</protein>
<gene>
    <name evidence="2" type="ORF">Phou_002300</name>
</gene>
<dbReference type="AlphaFoldDB" id="A0A6V8JXM6"/>
<dbReference type="InterPro" id="IPR051783">
    <property type="entry name" value="NAD(P)-dependent_oxidoreduct"/>
</dbReference>
<evidence type="ECO:0000259" key="1">
    <source>
        <dbReference type="Pfam" id="PF01370"/>
    </source>
</evidence>
<comment type="caution">
    <text evidence="2">The sequence shown here is derived from an EMBL/GenBank/DDBJ whole genome shotgun (WGS) entry which is preliminary data.</text>
</comment>
<keyword evidence="3" id="KW-1185">Reference proteome</keyword>
<dbReference type="InterPro" id="IPR036291">
    <property type="entry name" value="NAD(P)-bd_dom_sf"/>
</dbReference>
<dbReference type="InterPro" id="IPR001509">
    <property type="entry name" value="Epimerase_deHydtase"/>
</dbReference>
<evidence type="ECO:0000313" key="3">
    <source>
        <dbReference type="Proteomes" id="UP000482800"/>
    </source>
</evidence>
<sequence>MKILVIGATGYIGSRAAAALAAAGHDVSALRRAGGRPLAGGYREVAGDLLDPPSLTALAAGYDLVVHAAAPLGEADLPGARALVDSGSPLLYTTGAAVLGGGQSDEDSPTDPHPLAADRPEIERRVVAAGGRVIRPGMVYGTPDAPIPALLASRGHAFHIGPPGVRWPVVHVDDLADLYLAVTERAPSGTIWHGVSETARLDEVASAICGGAAVPWPVEEAAKELGLLADLFTRDQDVSSEKTRRLLGWSPRHTSVLAAVTRS</sequence>